<keyword evidence="1" id="KW-0732">Signal</keyword>
<evidence type="ECO:0000256" key="1">
    <source>
        <dbReference type="SAM" id="SignalP"/>
    </source>
</evidence>
<dbReference type="Proteomes" id="UP001530400">
    <property type="component" value="Unassembled WGS sequence"/>
</dbReference>
<proteinExistence type="predicted"/>
<feature type="chain" id="PRO_5044859725" evidence="1">
    <location>
        <begin position="18"/>
        <end position="438"/>
    </location>
</feature>
<evidence type="ECO:0000313" key="2">
    <source>
        <dbReference type="EMBL" id="KAL3765157.1"/>
    </source>
</evidence>
<protein>
    <submittedName>
        <fullName evidence="2">Uncharacterized protein</fullName>
    </submittedName>
</protein>
<organism evidence="2 3">
    <name type="scientific">Cyclotella atomus</name>
    <dbReference type="NCBI Taxonomy" id="382360"/>
    <lineage>
        <taxon>Eukaryota</taxon>
        <taxon>Sar</taxon>
        <taxon>Stramenopiles</taxon>
        <taxon>Ochrophyta</taxon>
        <taxon>Bacillariophyta</taxon>
        <taxon>Coscinodiscophyceae</taxon>
        <taxon>Thalassiosirophycidae</taxon>
        <taxon>Stephanodiscales</taxon>
        <taxon>Stephanodiscaceae</taxon>
        <taxon>Cyclotella</taxon>
    </lineage>
</organism>
<keyword evidence="3" id="KW-1185">Reference proteome</keyword>
<name>A0ABD3MSE7_9STRA</name>
<comment type="caution">
    <text evidence="2">The sequence shown here is derived from an EMBL/GenBank/DDBJ whole genome shotgun (WGS) entry which is preliminary data.</text>
</comment>
<sequence>MIRPLIISSFTIQSVFAFSQCSINDPTYVYQSKFQSARQSALNARRSHTTKDFDTAYEYLAQDRHSQLPNSKPISWFRPADLERQTNPFHLEDVEIQYTSNQDKKLTKMPLYPCGEVHVPFACGNYTLNNIQERNVNMAKDLANNQWPSSLFCVALRAKDTNRIASTATVMQVLQMEDRSVPMHSKIVVTCKAVGIAQIVSIDNPQVWNDDYAGDEYLIANVDIRLNDSITDSESDGTTTTTSEKNHQYTSLANQLLSNYQSVKSIYSTSTTIASNELPPYALTAIQSSMPNYTISDILQPTKFWSVIDTLQTLCNTLRQAKFNILSSTINEMSVDMAMELLDGPLELPVKRHRLPKEAQWKLNEMEQRAFDDYWEMGMDPVLDFQMLMEMECHWERVEKVAMMVGGELERLEAKESLVRVFLEGEQSLMDRGDEVFG</sequence>
<evidence type="ECO:0000313" key="3">
    <source>
        <dbReference type="Proteomes" id="UP001530400"/>
    </source>
</evidence>
<dbReference type="EMBL" id="JALLPJ020001407">
    <property type="protein sequence ID" value="KAL3765157.1"/>
    <property type="molecule type" value="Genomic_DNA"/>
</dbReference>
<gene>
    <name evidence="2" type="ORF">ACHAWO_004335</name>
</gene>
<reference evidence="2 3" key="1">
    <citation type="submission" date="2024-10" db="EMBL/GenBank/DDBJ databases">
        <title>Updated reference genomes for cyclostephanoid diatoms.</title>
        <authorList>
            <person name="Roberts W.R."/>
            <person name="Alverson A.J."/>
        </authorList>
    </citation>
    <scope>NUCLEOTIDE SEQUENCE [LARGE SCALE GENOMIC DNA]</scope>
    <source>
        <strain evidence="2 3">AJA010-31</strain>
    </source>
</reference>
<dbReference type="AlphaFoldDB" id="A0ABD3MSE7"/>
<feature type="signal peptide" evidence="1">
    <location>
        <begin position="1"/>
        <end position="17"/>
    </location>
</feature>
<accession>A0ABD3MSE7</accession>